<organism evidence="2 3">
    <name type="scientific">Streptococcus pseudoporcinus</name>
    <dbReference type="NCBI Taxonomy" id="361101"/>
    <lineage>
        <taxon>Bacteria</taxon>
        <taxon>Bacillati</taxon>
        <taxon>Bacillota</taxon>
        <taxon>Bacilli</taxon>
        <taxon>Lactobacillales</taxon>
        <taxon>Streptococcaceae</taxon>
        <taxon>Streptococcus</taxon>
    </lineage>
</organism>
<accession>A0A4U9XNY6</accession>
<dbReference type="Pfam" id="PF18467">
    <property type="entry name" value="DUF5613"/>
    <property type="match status" value="1"/>
</dbReference>
<name>A0A4U9XNY6_9STRE</name>
<dbReference type="InterPro" id="IPR000182">
    <property type="entry name" value="GNAT_dom"/>
</dbReference>
<keyword evidence="2" id="KW-0808">Transferase</keyword>
<evidence type="ECO:0000259" key="1">
    <source>
        <dbReference type="PROSITE" id="PS51186"/>
    </source>
</evidence>
<protein>
    <submittedName>
        <fullName evidence="2">GNAT family acetyltransferase</fullName>
    </submittedName>
</protein>
<dbReference type="Pfam" id="PF13508">
    <property type="entry name" value="Acetyltransf_7"/>
    <property type="match status" value="1"/>
</dbReference>
<dbReference type="GO" id="GO:0016747">
    <property type="term" value="F:acyltransferase activity, transferring groups other than amino-acyl groups"/>
    <property type="evidence" value="ECO:0007669"/>
    <property type="project" value="InterPro"/>
</dbReference>
<dbReference type="Proteomes" id="UP000394068">
    <property type="component" value="Unassembled WGS sequence"/>
</dbReference>
<dbReference type="InterPro" id="IPR040549">
    <property type="entry name" value="DUF5613"/>
</dbReference>
<feature type="domain" description="N-acetyltransferase" evidence="1">
    <location>
        <begin position="115"/>
        <end position="252"/>
    </location>
</feature>
<gene>
    <name evidence="2" type="ORF">NCTC5386_01358</name>
</gene>
<dbReference type="InterPro" id="IPR016181">
    <property type="entry name" value="Acyl_CoA_acyltransferase"/>
</dbReference>
<evidence type="ECO:0000313" key="2">
    <source>
        <dbReference type="EMBL" id="VTS15360.1"/>
    </source>
</evidence>
<dbReference type="Gene3D" id="3.40.630.30">
    <property type="match status" value="1"/>
</dbReference>
<dbReference type="EMBL" id="CABEHT010000001">
    <property type="protein sequence ID" value="VTS15360.1"/>
    <property type="molecule type" value="Genomic_DNA"/>
</dbReference>
<dbReference type="CDD" id="cd04301">
    <property type="entry name" value="NAT_SF"/>
    <property type="match status" value="1"/>
</dbReference>
<reference evidence="2 3" key="1">
    <citation type="submission" date="2019-05" db="EMBL/GenBank/DDBJ databases">
        <authorList>
            <consortium name="Pathogen Informatics"/>
        </authorList>
    </citation>
    <scope>NUCLEOTIDE SEQUENCE [LARGE SCALE GENOMIC DNA]</scope>
    <source>
        <strain evidence="2 3">NCTC5386</strain>
    </source>
</reference>
<dbReference type="RefSeq" id="WP_077321881.1">
    <property type="nucleotide sequence ID" value="NZ_CABEHT010000001.1"/>
</dbReference>
<proteinExistence type="predicted"/>
<evidence type="ECO:0000313" key="3">
    <source>
        <dbReference type="Proteomes" id="UP000394068"/>
    </source>
</evidence>
<dbReference type="SUPFAM" id="SSF55729">
    <property type="entry name" value="Acyl-CoA N-acyltransferases (Nat)"/>
    <property type="match status" value="1"/>
</dbReference>
<sequence length="252" mass="30261">MTYKAILTDYSQAYRETERFYHFKDSHLKNRYYSNYLDYKTLPSLEQVIADLDYLKEEQKDYPLDYAMVFFPENEELRESLSTYLEASQFEIEKHLIFRAPISDLKFSEKVVNTITIERLSEHFFRDYLDYKYRQRFIYGENFAKEMYDWEQVNLPQEGAEIFIAHDGQNIIGDVTAWYYGDHIEMDDFSVLETYRGKGVGSALQKEASQGFQAAILISQEENRQMYEHQGYREVAHYWTAIRKEESHKKKD</sequence>
<dbReference type="PROSITE" id="PS51186">
    <property type="entry name" value="GNAT"/>
    <property type="match status" value="1"/>
</dbReference>
<dbReference type="AlphaFoldDB" id="A0A4U9XNY6"/>